<evidence type="ECO:0000313" key="3">
    <source>
        <dbReference type="EMBL" id="POS72893.1"/>
    </source>
</evidence>
<dbReference type="STRING" id="158607.A0A2P5HRL5"/>
<dbReference type="InterPro" id="IPR023631">
    <property type="entry name" value="Amidase_dom"/>
</dbReference>
<dbReference type="Gene3D" id="3.90.1300.10">
    <property type="entry name" value="Amidase signature (AS) domain"/>
    <property type="match status" value="1"/>
</dbReference>
<dbReference type="OrthoDB" id="566138at2759"/>
<dbReference type="InterPro" id="IPR036928">
    <property type="entry name" value="AS_sf"/>
</dbReference>
<dbReference type="SUPFAM" id="SSF75304">
    <property type="entry name" value="Amidase signature (AS) enzymes"/>
    <property type="match status" value="1"/>
</dbReference>
<evidence type="ECO:0000313" key="4">
    <source>
        <dbReference type="Proteomes" id="UP000094444"/>
    </source>
</evidence>
<sequence length="507" mass="54232">MIPTLSSLNLQQIAQGLDHGDFTVKQLTEAHLARIEQFNSSLRAVMQVNPAAISIATVLDDELKRSGRRGPLHGVPVLIKDNIVTNEELEATAGSLALLGCKPDRENPAVTKLRAAGAVILGTSNCSEWANFRSQPSDSGWSPRGGQTYGAYHDKQDPGGSSSGSGVGVDVGLCVLALGTETSGSIISPAERNNVVGVKPTTGLVSRASVIPLSQEQDTVGPMARTLSDAATMLSIIAGKDEGDVMTNLIPFESVPEYARACEQTDISGFRLGIPCNSVDNLENDEILETFWGVVDLLRAQAAKVVEFEFPSQAMFDNLSPEEKLDAMAGDLNISLPEYLCKLTHNPYNLQTIDDICSFTKDTSGEEYPERNITRLEQAASLEASSTRYKTAKGVRTHLAGDGGIKWALAKFSLDAIVVPSKAPANYFAACGGFPQITVPLGYQRADPGVIYNDTGNLVDEGPNMPYGISIIGDSFSETTLLRIGAVLEKMAHARDIADSKRLGRFL</sequence>
<dbReference type="Proteomes" id="UP000094444">
    <property type="component" value="Unassembled WGS sequence"/>
</dbReference>
<keyword evidence="4" id="KW-1185">Reference proteome</keyword>
<dbReference type="Pfam" id="PF01425">
    <property type="entry name" value="Amidase"/>
    <property type="match status" value="1"/>
</dbReference>
<protein>
    <submittedName>
        <fullName evidence="3">Amidase</fullName>
    </submittedName>
</protein>
<accession>A0A2P5HRL5</accession>
<organism evidence="3 4">
    <name type="scientific">Diaporthe helianthi</name>
    <dbReference type="NCBI Taxonomy" id="158607"/>
    <lineage>
        <taxon>Eukaryota</taxon>
        <taxon>Fungi</taxon>
        <taxon>Dikarya</taxon>
        <taxon>Ascomycota</taxon>
        <taxon>Pezizomycotina</taxon>
        <taxon>Sordariomycetes</taxon>
        <taxon>Sordariomycetidae</taxon>
        <taxon>Diaporthales</taxon>
        <taxon>Diaporthaceae</taxon>
        <taxon>Diaporthe</taxon>
    </lineage>
</organism>
<proteinExistence type="predicted"/>
<feature type="domain" description="Amidase" evidence="2">
    <location>
        <begin position="27"/>
        <end position="422"/>
    </location>
</feature>
<feature type="region of interest" description="Disordered" evidence="1">
    <location>
        <begin position="133"/>
        <end position="164"/>
    </location>
</feature>
<dbReference type="EMBL" id="MAVT02000902">
    <property type="protein sequence ID" value="POS72893.1"/>
    <property type="molecule type" value="Genomic_DNA"/>
</dbReference>
<gene>
    <name evidence="3" type="ORF">DHEL01_v208716</name>
</gene>
<evidence type="ECO:0000259" key="2">
    <source>
        <dbReference type="Pfam" id="PF01425"/>
    </source>
</evidence>
<dbReference type="PANTHER" id="PTHR42678">
    <property type="entry name" value="AMIDASE"/>
    <property type="match status" value="1"/>
</dbReference>
<dbReference type="InParanoid" id="A0A2P5HRL5"/>
<dbReference type="PANTHER" id="PTHR42678:SF34">
    <property type="entry name" value="OS04G0183300 PROTEIN"/>
    <property type="match status" value="1"/>
</dbReference>
<evidence type="ECO:0000256" key="1">
    <source>
        <dbReference type="SAM" id="MobiDB-lite"/>
    </source>
</evidence>
<comment type="caution">
    <text evidence="3">The sequence shown here is derived from an EMBL/GenBank/DDBJ whole genome shotgun (WGS) entry which is preliminary data.</text>
</comment>
<name>A0A2P5HRL5_DIAHE</name>
<dbReference type="AlphaFoldDB" id="A0A2P5HRL5"/>
<reference evidence="3" key="1">
    <citation type="submission" date="2017-09" db="EMBL/GenBank/DDBJ databases">
        <title>Polyketide synthases of a Diaporthe helianthi virulent isolate.</title>
        <authorList>
            <person name="Baroncelli R."/>
        </authorList>
    </citation>
    <scope>NUCLEOTIDE SEQUENCE [LARGE SCALE GENOMIC DNA]</scope>
    <source>
        <strain evidence="3">7/96</strain>
    </source>
</reference>